<dbReference type="InterPro" id="IPR041569">
    <property type="entry name" value="AAA_lid_3"/>
</dbReference>
<dbReference type="PANTHER" id="PTHR23077:SF171">
    <property type="entry name" value="NUCLEAR VALOSIN-CONTAINING PROTEIN-LIKE"/>
    <property type="match status" value="1"/>
</dbReference>
<evidence type="ECO:0000256" key="2">
    <source>
        <dbReference type="ARBA" id="ARBA00022840"/>
    </source>
</evidence>
<evidence type="ECO:0000256" key="1">
    <source>
        <dbReference type="ARBA" id="ARBA00022741"/>
    </source>
</evidence>
<feature type="domain" description="AAA+ ATPase" evidence="6">
    <location>
        <begin position="243"/>
        <end position="379"/>
    </location>
</feature>
<accession>A0A3A3GM42</accession>
<dbReference type="Proteomes" id="UP000266177">
    <property type="component" value="Unassembled WGS sequence"/>
</dbReference>
<sequence length="490" mass="52746">MDRLSFLQRMAQQHPNDAEAIYWLAAEYAARGQWVNAIGQYSAALAVCADDAIRSALLAGLTEATARLQHGGGSAEQPAAAGNAGREAGAGSYGPDAEALPGAGSSESGPEFRTGMGSSESGPESRTGAGSNESGAESRTGAGSNAPESEETDEDDGEIEVEDVADEEWEAAQAGHAAVFARSGIGLQVLDGGKSAAAPPAGASHKVTFADVAGLQELKKTIQLRIISPFQNQGLFSKFRKKAGGGVLLYGPPGCGKTFMAKATAGECRAAFFPIHIADILDKYIGVSEQNLRDLFDNARAHKPSILFFDEIDTVGFNRSKSSSSMRGMIDTFLTEMEGIDTSTDHLLVIGATNMPWDVDDALKRPGRFDRLVFVAPPDEEAREHMFRLKLEGRYIENIDTVRLASRTEFFSGADIEHLCESAAERVLGEILESGQERPIRMSDFEALLETARPSTLEWLRKAKNYVKYANQAGAYNDVEDYLRTYGRRI</sequence>
<dbReference type="GO" id="GO:0016887">
    <property type="term" value="F:ATP hydrolysis activity"/>
    <property type="evidence" value="ECO:0007669"/>
    <property type="project" value="InterPro"/>
</dbReference>
<dbReference type="InterPro" id="IPR003593">
    <property type="entry name" value="AAA+_ATPase"/>
</dbReference>
<reference evidence="7 8" key="1">
    <citation type="submission" date="2018-09" db="EMBL/GenBank/DDBJ databases">
        <title>Paenibacillus SK2017-BO5.</title>
        <authorList>
            <person name="Piskunova J.V."/>
            <person name="Dubiley S.A."/>
            <person name="Severinov K.V."/>
        </authorList>
    </citation>
    <scope>NUCLEOTIDE SEQUENCE [LARGE SCALE GENOMIC DNA]</scope>
    <source>
        <strain evidence="7 8">BO5</strain>
    </source>
</reference>
<dbReference type="SMART" id="SM00382">
    <property type="entry name" value="AAA"/>
    <property type="match status" value="1"/>
</dbReference>
<feature type="compositionally biased region" description="Acidic residues" evidence="5">
    <location>
        <begin position="148"/>
        <end position="159"/>
    </location>
</feature>
<keyword evidence="1 4" id="KW-0547">Nucleotide-binding</keyword>
<evidence type="ECO:0000256" key="3">
    <source>
        <dbReference type="ARBA" id="ARBA00023054"/>
    </source>
</evidence>
<dbReference type="InterPro" id="IPR027417">
    <property type="entry name" value="P-loop_NTPase"/>
</dbReference>
<dbReference type="InterPro" id="IPR050168">
    <property type="entry name" value="AAA_ATPase_domain"/>
</dbReference>
<evidence type="ECO:0000256" key="4">
    <source>
        <dbReference type="RuleBase" id="RU003651"/>
    </source>
</evidence>
<dbReference type="OrthoDB" id="9809379at2"/>
<evidence type="ECO:0000256" key="5">
    <source>
        <dbReference type="SAM" id="MobiDB-lite"/>
    </source>
</evidence>
<dbReference type="EMBL" id="QYZD01000004">
    <property type="protein sequence ID" value="RJG25134.1"/>
    <property type="molecule type" value="Genomic_DNA"/>
</dbReference>
<dbReference type="Gene3D" id="1.25.40.10">
    <property type="entry name" value="Tetratricopeptide repeat domain"/>
    <property type="match status" value="1"/>
</dbReference>
<name>A0A3A3GM42_PANTH</name>
<dbReference type="Pfam" id="PF17862">
    <property type="entry name" value="AAA_lid_3"/>
    <property type="match status" value="1"/>
</dbReference>
<evidence type="ECO:0000259" key="6">
    <source>
        <dbReference type="SMART" id="SM00382"/>
    </source>
</evidence>
<dbReference type="PANTHER" id="PTHR23077">
    <property type="entry name" value="AAA-FAMILY ATPASE"/>
    <property type="match status" value="1"/>
</dbReference>
<gene>
    <name evidence="7" type="ORF">DQX05_06570</name>
</gene>
<feature type="compositionally biased region" description="Low complexity" evidence="5">
    <location>
        <begin position="79"/>
        <end position="90"/>
    </location>
</feature>
<dbReference type="Gene3D" id="3.40.50.300">
    <property type="entry name" value="P-loop containing nucleotide triphosphate hydrolases"/>
    <property type="match status" value="1"/>
</dbReference>
<dbReference type="RefSeq" id="WP_119791989.1">
    <property type="nucleotide sequence ID" value="NZ_QYZD01000004.1"/>
</dbReference>
<dbReference type="InterPro" id="IPR003960">
    <property type="entry name" value="ATPase_AAA_CS"/>
</dbReference>
<proteinExistence type="inferred from homology"/>
<dbReference type="Pfam" id="PF00004">
    <property type="entry name" value="AAA"/>
    <property type="match status" value="1"/>
</dbReference>
<dbReference type="SUPFAM" id="SSF52540">
    <property type="entry name" value="P-loop containing nucleoside triphosphate hydrolases"/>
    <property type="match status" value="1"/>
</dbReference>
<dbReference type="AlphaFoldDB" id="A0A3A3GM42"/>
<comment type="similarity">
    <text evidence="4">Belongs to the AAA ATPase family.</text>
</comment>
<evidence type="ECO:0000313" key="8">
    <source>
        <dbReference type="Proteomes" id="UP000266177"/>
    </source>
</evidence>
<organism evidence="7 8">
    <name type="scientific">Paenibacillus thiaminolyticus</name>
    <name type="common">Bacillus thiaminolyticus</name>
    <dbReference type="NCBI Taxonomy" id="49283"/>
    <lineage>
        <taxon>Bacteria</taxon>
        <taxon>Bacillati</taxon>
        <taxon>Bacillota</taxon>
        <taxon>Bacilli</taxon>
        <taxon>Bacillales</taxon>
        <taxon>Paenibacillaceae</taxon>
        <taxon>Paenibacillus</taxon>
    </lineage>
</organism>
<feature type="region of interest" description="Disordered" evidence="5">
    <location>
        <begin position="69"/>
        <end position="159"/>
    </location>
</feature>
<comment type="caution">
    <text evidence="7">The sequence shown here is derived from an EMBL/GenBank/DDBJ whole genome shotgun (WGS) entry which is preliminary data.</text>
</comment>
<evidence type="ECO:0000313" key="7">
    <source>
        <dbReference type="EMBL" id="RJG25134.1"/>
    </source>
</evidence>
<keyword evidence="3" id="KW-0175">Coiled coil</keyword>
<dbReference type="GO" id="GO:0005524">
    <property type="term" value="F:ATP binding"/>
    <property type="evidence" value="ECO:0007669"/>
    <property type="project" value="UniProtKB-KW"/>
</dbReference>
<keyword evidence="2 4" id="KW-0067">ATP-binding</keyword>
<protein>
    <submittedName>
        <fullName evidence="7">AAA family ATPase</fullName>
    </submittedName>
</protein>
<dbReference type="InterPro" id="IPR003959">
    <property type="entry name" value="ATPase_AAA_core"/>
</dbReference>
<dbReference type="PROSITE" id="PS00674">
    <property type="entry name" value="AAA"/>
    <property type="match status" value="1"/>
</dbReference>
<dbReference type="Gene3D" id="1.10.8.60">
    <property type="match status" value="1"/>
</dbReference>
<dbReference type="InterPro" id="IPR011990">
    <property type="entry name" value="TPR-like_helical_dom_sf"/>
</dbReference>
<feature type="compositionally biased region" description="Polar residues" evidence="5">
    <location>
        <begin position="116"/>
        <end position="147"/>
    </location>
</feature>
<dbReference type="FunFam" id="3.40.50.300:FF:001025">
    <property type="entry name" value="ATPase family, AAA domain-containing 2B"/>
    <property type="match status" value="1"/>
</dbReference>
<dbReference type="SUPFAM" id="SSF48452">
    <property type="entry name" value="TPR-like"/>
    <property type="match status" value="1"/>
</dbReference>